<dbReference type="InterPro" id="IPR013785">
    <property type="entry name" value="Aldolase_TIM"/>
</dbReference>
<comment type="catalytic activity">
    <reaction evidence="1 5">
        <text>Random hydrolysis of (1-&gt;4)-linkages between N-acetyl-beta-D-glucosamine and D-glucuronate residues in hyaluronate.</text>
        <dbReference type="EC" id="3.2.1.35"/>
    </reaction>
</comment>
<accession>A0A8C5EPW0</accession>
<feature type="region of interest" description="Disordered" evidence="6">
    <location>
        <begin position="1"/>
        <end position="20"/>
    </location>
</feature>
<keyword evidence="3" id="KW-1015">Disulfide bond</keyword>
<evidence type="ECO:0000256" key="2">
    <source>
        <dbReference type="ARBA" id="ARBA00008871"/>
    </source>
</evidence>
<feature type="compositionally biased region" description="Basic and acidic residues" evidence="6">
    <location>
        <begin position="1"/>
        <end position="14"/>
    </location>
</feature>
<dbReference type="SUPFAM" id="SSF51445">
    <property type="entry name" value="(Trans)glycosidases"/>
    <property type="match status" value="1"/>
</dbReference>
<dbReference type="EC" id="3.2.1.35" evidence="5"/>
<dbReference type="Ensembl" id="ENSGWIT00000022324.1">
    <property type="protein sequence ID" value="ENSGWIP00000020316.1"/>
    <property type="gene ID" value="ENSGWIG00000011005.1"/>
</dbReference>
<dbReference type="GO" id="GO:0030214">
    <property type="term" value="P:hyaluronan catabolic process"/>
    <property type="evidence" value="ECO:0007669"/>
    <property type="project" value="TreeGrafter"/>
</dbReference>
<evidence type="ECO:0000256" key="1">
    <source>
        <dbReference type="ARBA" id="ARBA00000251"/>
    </source>
</evidence>
<comment type="similarity">
    <text evidence="2 5">Belongs to the glycosyl hydrolase 56 family.</text>
</comment>
<dbReference type="GO" id="GO:0005975">
    <property type="term" value="P:carbohydrate metabolic process"/>
    <property type="evidence" value="ECO:0007669"/>
    <property type="project" value="InterPro"/>
</dbReference>
<keyword evidence="9" id="KW-1185">Reference proteome</keyword>
<evidence type="ECO:0000256" key="5">
    <source>
        <dbReference type="RuleBase" id="RU610713"/>
    </source>
</evidence>
<proteinExistence type="inferred from homology"/>
<feature type="region of interest" description="Disordered" evidence="6">
    <location>
        <begin position="358"/>
        <end position="381"/>
    </location>
</feature>
<reference evidence="8" key="1">
    <citation type="submission" date="2020-06" db="EMBL/GenBank/DDBJ databases">
        <authorList>
            <consortium name="Wellcome Sanger Institute Data Sharing"/>
        </authorList>
    </citation>
    <scope>NUCLEOTIDE SEQUENCE [LARGE SCALE GENOMIC DNA]</scope>
</reference>
<name>A0A8C5EPW0_GOUWI</name>
<evidence type="ECO:0000313" key="9">
    <source>
        <dbReference type="Proteomes" id="UP000694680"/>
    </source>
</evidence>
<gene>
    <name evidence="8" type="primary">si:dkey-72l14.3</name>
</gene>
<protein>
    <recommendedName>
        <fullName evidence="5">Hyaluronidase</fullName>
        <ecNumber evidence="5">3.2.1.35</ecNumber>
    </recommendedName>
</protein>
<dbReference type="InterPro" id="IPR018155">
    <property type="entry name" value="Hyaluronidase"/>
</dbReference>
<evidence type="ECO:0000256" key="6">
    <source>
        <dbReference type="SAM" id="MobiDB-lite"/>
    </source>
</evidence>
<reference evidence="8" key="3">
    <citation type="submission" date="2025-09" db="UniProtKB">
        <authorList>
            <consortium name="Ensembl"/>
        </authorList>
    </citation>
    <scope>IDENTIFICATION</scope>
</reference>
<reference evidence="8" key="2">
    <citation type="submission" date="2025-08" db="UniProtKB">
        <authorList>
            <consortium name="Ensembl"/>
        </authorList>
    </citation>
    <scope>IDENTIFICATION</scope>
</reference>
<feature type="chain" id="PRO_5034945190" description="Hyaluronidase" evidence="7">
    <location>
        <begin position="41"/>
        <end position="443"/>
    </location>
</feature>
<keyword evidence="4 5" id="KW-0326">Glycosidase</keyword>
<dbReference type="InterPro" id="IPR017853">
    <property type="entry name" value="GH"/>
</dbReference>
<keyword evidence="5" id="KW-0378">Hydrolase</keyword>
<dbReference type="GO" id="GO:0031410">
    <property type="term" value="C:cytoplasmic vesicle"/>
    <property type="evidence" value="ECO:0007669"/>
    <property type="project" value="TreeGrafter"/>
</dbReference>
<evidence type="ECO:0000256" key="3">
    <source>
        <dbReference type="ARBA" id="ARBA00023157"/>
    </source>
</evidence>
<feature type="signal peptide" evidence="7">
    <location>
        <begin position="1"/>
        <end position="40"/>
    </location>
</feature>
<dbReference type="Proteomes" id="UP000694680">
    <property type="component" value="Chromosome 7"/>
</dbReference>
<sequence length="443" mass="50283">MEWKEPRPRPEPHPGTKRTQSSTVLLLLLLLAAFARLSAAGPPKLARPPLLSGQPFIIFWGVPDSSCSDRLDPRTFGMERGSRVAVFYEDTLGNYPYFVDKDTPVNGGLPQHTRLNNHLQKIQQDLDAALPTPRFLGLGVLRWSEWVPQWSRNRERQEMYREASRNLMKTFFPGWTPEEYQQHFRKVVESRRSQSVITETLREVRWLRPKALWGISPYPSCYNGDATQTSLANYTGMCPASEMALNDELLWLWKRSSAVYPLLSMEKMQVSVLSLITGETRLINTLGESAAMGTAGVVIWEKSEPKSQCQDLTEFVTKVLGPYSLNVTTATRLCSASLCQGRGRCVRQNAERSAYLHLPPPPTSPEKVRMRRAKRESTGTPARKTEVHLILAVHLSTFKISKRGFCQKSYRNKSRTLCVIEKQVTLSQECSTYFSSGDKYGYV</sequence>
<dbReference type="PRINTS" id="PR00846">
    <property type="entry name" value="GLHYDRLASE56"/>
</dbReference>
<dbReference type="Gene3D" id="3.20.20.70">
    <property type="entry name" value="Aldolase class I"/>
    <property type="match status" value="2"/>
</dbReference>
<dbReference type="AlphaFoldDB" id="A0A8C5EPW0"/>
<dbReference type="GO" id="GO:0004415">
    <property type="term" value="F:hyalurononglucosaminidase activity"/>
    <property type="evidence" value="ECO:0007669"/>
    <property type="project" value="UniProtKB-UniRule"/>
</dbReference>
<dbReference type="PANTHER" id="PTHR11769">
    <property type="entry name" value="HYALURONIDASE"/>
    <property type="match status" value="1"/>
</dbReference>
<keyword evidence="7" id="KW-0732">Signal</keyword>
<evidence type="ECO:0000256" key="7">
    <source>
        <dbReference type="SAM" id="SignalP"/>
    </source>
</evidence>
<dbReference type="Pfam" id="PF01630">
    <property type="entry name" value="Glyco_hydro_56"/>
    <property type="match status" value="2"/>
</dbReference>
<evidence type="ECO:0000313" key="8">
    <source>
        <dbReference type="Ensembl" id="ENSGWIP00000020316.1"/>
    </source>
</evidence>
<organism evidence="8 9">
    <name type="scientific">Gouania willdenowi</name>
    <name type="common">Blunt-snouted clingfish</name>
    <name type="synonym">Lepadogaster willdenowi</name>
    <dbReference type="NCBI Taxonomy" id="441366"/>
    <lineage>
        <taxon>Eukaryota</taxon>
        <taxon>Metazoa</taxon>
        <taxon>Chordata</taxon>
        <taxon>Craniata</taxon>
        <taxon>Vertebrata</taxon>
        <taxon>Euteleostomi</taxon>
        <taxon>Actinopterygii</taxon>
        <taxon>Neopterygii</taxon>
        <taxon>Teleostei</taxon>
        <taxon>Neoteleostei</taxon>
        <taxon>Acanthomorphata</taxon>
        <taxon>Ovalentaria</taxon>
        <taxon>Blenniimorphae</taxon>
        <taxon>Blenniiformes</taxon>
        <taxon>Gobiesocoidei</taxon>
        <taxon>Gobiesocidae</taxon>
        <taxon>Gobiesocinae</taxon>
        <taxon>Gouania</taxon>
    </lineage>
</organism>
<dbReference type="PANTHER" id="PTHR11769:SF36">
    <property type="entry name" value="HYALURONIDASE"/>
    <property type="match status" value="1"/>
</dbReference>
<evidence type="ECO:0000256" key="4">
    <source>
        <dbReference type="ARBA" id="ARBA00023295"/>
    </source>
</evidence>